<proteinExistence type="predicted"/>
<name>A0A1R2BYP8_9CILI</name>
<dbReference type="Proteomes" id="UP000187209">
    <property type="component" value="Unassembled WGS sequence"/>
</dbReference>
<gene>
    <name evidence="2" type="ORF">SteCoe_17511</name>
</gene>
<feature type="coiled-coil region" evidence="1">
    <location>
        <begin position="24"/>
        <end position="51"/>
    </location>
</feature>
<dbReference type="SUPFAM" id="SSF144000">
    <property type="entry name" value="Oxysterol-binding protein-like"/>
    <property type="match status" value="1"/>
</dbReference>
<keyword evidence="3" id="KW-1185">Reference proteome</keyword>
<evidence type="ECO:0000313" key="3">
    <source>
        <dbReference type="Proteomes" id="UP000187209"/>
    </source>
</evidence>
<evidence type="ECO:0000313" key="2">
    <source>
        <dbReference type="EMBL" id="OMJ81922.1"/>
    </source>
</evidence>
<dbReference type="OrthoDB" id="14833at2759"/>
<evidence type="ECO:0008006" key="4">
    <source>
        <dbReference type="Google" id="ProtNLM"/>
    </source>
</evidence>
<organism evidence="2 3">
    <name type="scientific">Stentor coeruleus</name>
    <dbReference type="NCBI Taxonomy" id="5963"/>
    <lineage>
        <taxon>Eukaryota</taxon>
        <taxon>Sar</taxon>
        <taxon>Alveolata</taxon>
        <taxon>Ciliophora</taxon>
        <taxon>Postciliodesmatophora</taxon>
        <taxon>Heterotrichea</taxon>
        <taxon>Heterotrichida</taxon>
        <taxon>Stentoridae</taxon>
        <taxon>Stentor</taxon>
    </lineage>
</organism>
<dbReference type="GO" id="GO:0032934">
    <property type="term" value="F:sterol binding"/>
    <property type="evidence" value="ECO:0007669"/>
    <property type="project" value="TreeGrafter"/>
</dbReference>
<dbReference type="AlphaFoldDB" id="A0A1R2BYP8"/>
<dbReference type="EMBL" id="MPUH01000361">
    <property type="protein sequence ID" value="OMJ81922.1"/>
    <property type="molecule type" value="Genomic_DNA"/>
</dbReference>
<dbReference type="GO" id="GO:0005829">
    <property type="term" value="C:cytosol"/>
    <property type="evidence" value="ECO:0007669"/>
    <property type="project" value="TreeGrafter"/>
</dbReference>
<protein>
    <recommendedName>
        <fullName evidence="4">Oxysterol-binding protein</fullName>
    </recommendedName>
</protein>
<dbReference type="Pfam" id="PF01237">
    <property type="entry name" value="Oxysterol_BP"/>
    <property type="match status" value="1"/>
</dbReference>
<keyword evidence="1" id="KW-0175">Coiled coil</keyword>
<dbReference type="Gene3D" id="2.40.160.120">
    <property type="match status" value="1"/>
</dbReference>
<dbReference type="GO" id="GO:0016020">
    <property type="term" value="C:membrane"/>
    <property type="evidence" value="ECO:0007669"/>
    <property type="project" value="TreeGrafter"/>
</dbReference>
<reference evidence="2 3" key="1">
    <citation type="submission" date="2016-11" db="EMBL/GenBank/DDBJ databases">
        <title>The macronuclear genome of Stentor coeruleus: a giant cell with tiny introns.</title>
        <authorList>
            <person name="Slabodnick M."/>
            <person name="Ruby J.G."/>
            <person name="Reiff S.B."/>
            <person name="Swart E.C."/>
            <person name="Gosai S."/>
            <person name="Prabakaran S."/>
            <person name="Witkowska E."/>
            <person name="Larue G.E."/>
            <person name="Fisher S."/>
            <person name="Freeman R.M."/>
            <person name="Gunawardena J."/>
            <person name="Chu W."/>
            <person name="Stover N.A."/>
            <person name="Gregory B.D."/>
            <person name="Nowacki M."/>
            <person name="Derisi J."/>
            <person name="Roy S.W."/>
            <person name="Marshall W.F."/>
            <person name="Sood P."/>
        </authorList>
    </citation>
    <scope>NUCLEOTIDE SEQUENCE [LARGE SCALE GENOMIC DNA]</scope>
    <source>
        <strain evidence="2">WM001</strain>
    </source>
</reference>
<feature type="coiled-coil region" evidence="1">
    <location>
        <begin position="446"/>
        <end position="480"/>
    </location>
</feature>
<dbReference type="PANTHER" id="PTHR10972">
    <property type="entry name" value="OXYSTEROL-BINDING PROTEIN-RELATED"/>
    <property type="match status" value="1"/>
</dbReference>
<dbReference type="PANTHER" id="PTHR10972:SF148">
    <property type="entry name" value="OXYSTEROL-BINDING PROTEIN 9"/>
    <property type="match status" value="1"/>
</dbReference>
<sequence length="484" mass="55559">MNIYESINDPRKLSLWFAEQERILKDKTSQLHSYKTTVKKLQKDSKALREEALKLSPERADDINFEENLEESSEEEDMPEFISIDRIYEKLIQKLKSDKKALKKHVSQLLIIMNRNPDELDDSMSSNEWEGQPINKNDHKLEIINPSITVFEPIPMHDDYRVPIAYKTGGLPLLDEKIQAKIRSVGKELVREIGRKLLNGDFNLTRISVPIKCMQASTALHNTLKSAILCPPYLVYAGSISDPIERMKLIVTSSMCSFYYLSTFEKPINPVLGETLYGILEDGAEMYSEQSCHHPPVSHFHIEHKLYRLTGYFNFTAKAGLNSVTVVNSGKKVYTFPDGHVISQNCGEDLFGGTFFGQLRHDCHGEYVFTDHNYGNVCRLKVGLKDKLTDYFEGNITDKNGSVICKAFGTWIGYLDFDGVRYWDVRQIKPATIDYKPNLPSDSGNRKDLQLLKEGLVDEAQVAKEEIENLQRHDRKMREKYHPH</sequence>
<accession>A0A1R2BYP8</accession>
<evidence type="ECO:0000256" key="1">
    <source>
        <dbReference type="SAM" id="Coils"/>
    </source>
</evidence>
<dbReference type="InterPro" id="IPR037239">
    <property type="entry name" value="OSBP_sf"/>
</dbReference>
<dbReference type="InterPro" id="IPR000648">
    <property type="entry name" value="Oxysterol-bd"/>
</dbReference>
<comment type="caution">
    <text evidence="2">The sequence shown here is derived from an EMBL/GenBank/DDBJ whole genome shotgun (WGS) entry which is preliminary data.</text>
</comment>